<evidence type="ECO:0000256" key="5">
    <source>
        <dbReference type="HAMAP-Rule" id="MF_00291"/>
    </source>
</evidence>
<dbReference type="EMBL" id="LANX01000001">
    <property type="protein sequence ID" value="KJV68965.1"/>
    <property type="molecule type" value="Genomic_DNA"/>
</dbReference>
<evidence type="ECO:0000256" key="1">
    <source>
        <dbReference type="ARBA" id="ARBA00006242"/>
    </source>
</evidence>
<evidence type="ECO:0000313" key="8">
    <source>
        <dbReference type="Proteomes" id="UP000033562"/>
    </source>
</evidence>
<dbReference type="SUPFAM" id="SSF52313">
    <property type="entry name" value="Ribosomal protein S2"/>
    <property type="match status" value="1"/>
</dbReference>
<dbReference type="PROSITE" id="PS00962">
    <property type="entry name" value="RIBOSOMAL_S2_1"/>
    <property type="match status" value="1"/>
</dbReference>
<accession>A0A0F3NLP1</accession>
<evidence type="ECO:0000256" key="6">
    <source>
        <dbReference type="RuleBase" id="RU003631"/>
    </source>
</evidence>
<dbReference type="Pfam" id="PF00318">
    <property type="entry name" value="Ribosomal_S2"/>
    <property type="match status" value="1"/>
</dbReference>
<protein>
    <recommendedName>
        <fullName evidence="4 5">Small ribosomal subunit protein uS2</fullName>
    </recommendedName>
</protein>
<dbReference type="PATRIC" id="fig|1359163.3.peg.326"/>
<dbReference type="STRING" id="1359163.NLO413_0337"/>
<reference evidence="7 8" key="1">
    <citation type="submission" date="2015-02" db="EMBL/GenBank/DDBJ databases">
        <title>Genome Sequencing of Rickettsiales.</title>
        <authorList>
            <person name="Daugherty S.C."/>
            <person name="Su Q."/>
            <person name="Abolude K."/>
            <person name="Beier-Sexton M."/>
            <person name="Carlyon J.A."/>
            <person name="Carter R."/>
            <person name="Day N.P."/>
            <person name="Dumler S.J."/>
            <person name="Dyachenko V."/>
            <person name="Godinez A."/>
            <person name="Kurtti T.J."/>
            <person name="Lichay M."/>
            <person name="Mullins K.E."/>
            <person name="Ott S."/>
            <person name="Pappas-Brown V."/>
            <person name="Paris D.H."/>
            <person name="Patel P."/>
            <person name="Richards A.L."/>
            <person name="Sadzewicz L."/>
            <person name="Sears K."/>
            <person name="Seidman D."/>
            <person name="Sengamalay N."/>
            <person name="Stenos J."/>
            <person name="Tallon L.J."/>
            <person name="Vincent G."/>
            <person name="Fraser C.M."/>
            <person name="Munderloh U."/>
            <person name="Dunning-Hotopp J.C."/>
        </authorList>
    </citation>
    <scope>NUCLEOTIDE SEQUENCE [LARGE SCALE GENOMIC DNA]</scope>
    <source>
        <strain evidence="7 8">RAC413</strain>
    </source>
</reference>
<dbReference type="Gene3D" id="3.40.50.10490">
    <property type="entry name" value="Glucose-6-phosphate isomerase like protein, domain 1"/>
    <property type="match status" value="1"/>
</dbReference>
<keyword evidence="3 5" id="KW-0687">Ribonucleoprotein</keyword>
<organism evidence="7 8">
    <name type="scientific">Candidatus Neoehrlichia procyonis str. RAC413</name>
    <dbReference type="NCBI Taxonomy" id="1359163"/>
    <lineage>
        <taxon>Bacteria</taxon>
        <taxon>Pseudomonadati</taxon>
        <taxon>Pseudomonadota</taxon>
        <taxon>Alphaproteobacteria</taxon>
        <taxon>Rickettsiales</taxon>
        <taxon>Anaplasmataceae</taxon>
        <taxon>Candidatus Neoehrlichia</taxon>
    </lineage>
</organism>
<evidence type="ECO:0000256" key="2">
    <source>
        <dbReference type="ARBA" id="ARBA00022980"/>
    </source>
</evidence>
<keyword evidence="8" id="KW-1185">Reference proteome</keyword>
<dbReference type="GO" id="GO:0022627">
    <property type="term" value="C:cytosolic small ribosomal subunit"/>
    <property type="evidence" value="ECO:0007669"/>
    <property type="project" value="TreeGrafter"/>
</dbReference>
<sequence>MFDLPDFTIRDLIDAGVHFGHKTGRWNPNMAPYIYGVHKYKDIHIIDLQKTIILFKKALEVLYDVVLKRGRVLFVGTKVQASNILAEEAVRCGQYYVNNRWLGGMLTNWETVSSSIKKLVYYDQLLNNQDNKFTKKEILLFEKEKAKLLKSLGGIREMGGLPHILFIIDANKERIAIKEANKLNIPVVAVLDTNSDPRGIDYPIPGNDDAVRSIDFFCRIVSDTILKAIHSDLINSGVNVDDIKDFSVEKRDTLLKNKFRSNKGANVNKSDDSLVLEDNKRDDIKE</sequence>
<dbReference type="PANTHER" id="PTHR12534:SF0">
    <property type="entry name" value="SMALL RIBOSOMAL SUBUNIT PROTEIN US2M"/>
    <property type="match status" value="1"/>
</dbReference>
<comment type="caution">
    <text evidence="7">The sequence shown here is derived from an EMBL/GenBank/DDBJ whole genome shotgun (WGS) entry which is preliminary data.</text>
</comment>
<dbReference type="PRINTS" id="PR00395">
    <property type="entry name" value="RIBOSOMALS2"/>
</dbReference>
<dbReference type="PANTHER" id="PTHR12534">
    <property type="entry name" value="30S RIBOSOMAL PROTEIN S2 PROKARYOTIC AND ORGANELLAR"/>
    <property type="match status" value="1"/>
</dbReference>
<dbReference type="GO" id="GO:0003735">
    <property type="term" value="F:structural constituent of ribosome"/>
    <property type="evidence" value="ECO:0007669"/>
    <property type="project" value="InterPro"/>
</dbReference>
<name>A0A0F3NLP1_9RICK</name>
<evidence type="ECO:0000256" key="4">
    <source>
        <dbReference type="ARBA" id="ARBA00035256"/>
    </source>
</evidence>
<keyword evidence="2 5" id="KW-0689">Ribosomal protein</keyword>
<dbReference type="PROSITE" id="PS00963">
    <property type="entry name" value="RIBOSOMAL_S2_2"/>
    <property type="match status" value="1"/>
</dbReference>
<dbReference type="NCBIfam" id="TIGR01011">
    <property type="entry name" value="rpsB_bact"/>
    <property type="match status" value="1"/>
</dbReference>
<evidence type="ECO:0000256" key="3">
    <source>
        <dbReference type="ARBA" id="ARBA00023274"/>
    </source>
</evidence>
<dbReference type="RefSeq" id="WP_045808783.1">
    <property type="nucleotide sequence ID" value="NZ_LANX01000001.1"/>
</dbReference>
<dbReference type="GO" id="GO:0006412">
    <property type="term" value="P:translation"/>
    <property type="evidence" value="ECO:0007669"/>
    <property type="project" value="UniProtKB-UniRule"/>
</dbReference>
<dbReference type="AlphaFoldDB" id="A0A0F3NLP1"/>
<dbReference type="InterPro" id="IPR023591">
    <property type="entry name" value="Ribosomal_uS2_flav_dom_sf"/>
</dbReference>
<gene>
    <name evidence="5 7" type="primary">rpsB</name>
    <name evidence="7" type="ORF">NLO413_0337</name>
</gene>
<dbReference type="InterPro" id="IPR018130">
    <property type="entry name" value="Ribosomal_uS2_CS"/>
</dbReference>
<dbReference type="OrthoDB" id="9808036at2"/>
<dbReference type="HAMAP" id="MF_00291_B">
    <property type="entry name" value="Ribosomal_uS2_B"/>
    <property type="match status" value="1"/>
</dbReference>
<dbReference type="CDD" id="cd01425">
    <property type="entry name" value="RPS2"/>
    <property type="match status" value="1"/>
</dbReference>
<dbReference type="InterPro" id="IPR005706">
    <property type="entry name" value="Ribosomal_uS2_bac/mit/plastid"/>
</dbReference>
<dbReference type="InterPro" id="IPR001865">
    <property type="entry name" value="Ribosomal_uS2"/>
</dbReference>
<comment type="similarity">
    <text evidence="1 5 6">Belongs to the universal ribosomal protein uS2 family.</text>
</comment>
<dbReference type="Proteomes" id="UP000033562">
    <property type="component" value="Unassembled WGS sequence"/>
</dbReference>
<proteinExistence type="inferred from homology"/>
<dbReference type="Gene3D" id="1.10.287.610">
    <property type="entry name" value="Helix hairpin bin"/>
    <property type="match status" value="1"/>
</dbReference>
<evidence type="ECO:0000313" key="7">
    <source>
        <dbReference type="EMBL" id="KJV68965.1"/>
    </source>
</evidence>